<dbReference type="VEuPathDB" id="FungiDB:BD410DRAFT_811310"/>
<dbReference type="OrthoDB" id="406287at2759"/>
<evidence type="ECO:0000256" key="8">
    <source>
        <dbReference type="ARBA" id="ARBA00023098"/>
    </source>
</evidence>
<feature type="compositionally biased region" description="Low complexity" evidence="13">
    <location>
        <begin position="426"/>
        <end position="471"/>
    </location>
</feature>
<dbReference type="PANTHER" id="PTHR31201">
    <property type="entry name" value="OS01G0585100 PROTEIN"/>
    <property type="match status" value="1"/>
</dbReference>
<keyword evidence="9 14" id="KW-0472">Membrane</keyword>
<organism evidence="15 16">
    <name type="scientific">Rickenella mellea</name>
    <dbReference type="NCBI Taxonomy" id="50990"/>
    <lineage>
        <taxon>Eukaryota</taxon>
        <taxon>Fungi</taxon>
        <taxon>Dikarya</taxon>
        <taxon>Basidiomycota</taxon>
        <taxon>Agaricomycotina</taxon>
        <taxon>Agaricomycetes</taxon>
        <taxon>Hymenochaetales</taxon>
        <taxon>Rickenellaceae</taxon>
        <taxon>Rickenella</taxon>
    </lineage>
</organism>
<dbReference type="Pfam" id="PF10998">
    <property type="entry name" value="DUF2838"/>
    <property type="match status" value="1"/>
</dbReference>
<keyword evidence="10" id="KW-0594">Phospholipid biosynthesis</keyword>
<evidence type="ECO:0000256" key="7">
    <source>
        <dbReference type="ARBA" id="ARBA00022989"/>
    </source>
</evidence>
<dbReference type="STRING" id="50990.A0A4R5XFB7"/>
<evidence type="ECO:0000256" key="5">
    <source>
        <dbReference type="ARBA" id="ARBA00022679"/>
    </source>
</evidence>
<sequence>MGYFSSPFERFIRDDMSEWTSAFTLLDTVETYFDSHMDLLERRLRKHADRVKMKAEGAFKINKIKSPSGDIILAKDIEREVQKFKLKVSSRMANLSTAWQSAKVVRTREKISFFFGVMSLLVSALLFGMAPQWMHISYTLQTLYLLPVRAYTYKKRAWHYFLFDLCYYVTILNLVFLWLAPGSSMLWIACYCLSHGSLASAVITWRNSLVFHDSDKVTSLFIHIYAPLTFTVIRHFYPNAEERFPALRDVPNLHPVRAFMLSALIYIIWQALYWKFVLIDRKKKIESGQRTTSFSFLLNDKRGVIGRALSKIPPQYRAASFMTGQLVYALLTEAPVFVLYKSSFWSGVFLIIIFGVSVWNGGGFYIEVFGRKFERELEALRKELAEATATRSGTTTPNSTSNLNSGPTSGSASSTGVNTIPSAISPGTTPAGTSTATDTTTSSAPGIHMRQTTSTSTSTATSSARTSPYASPQVLPHRVNVNASDDGEEDDDMSVSGATESPVLVPQDLAASSAGAGNGAGGAGAGGGGGLGLSVGVDGKEKTE</sequence>
<evidence type="ECO:0000256" key="13">
    <source>
        <dbReference type="SAM" id="MobiDB-lite"/>
    </source>
</evidence>
<keyword evidence="4" id="KW-0444">Lipid biosynthesis</keyword>
<evidence type="ECO:0000256" key="11">
    <source>
        <dbReference type="ARBA" id="ARBA00023264"/>
    </source>
</evidence>
<gene>
    <name evidence="15" type="ORF">BD410DRAFT_811310</name>
</gene>
<feature type="transmembrane region" description="Helical" evidence="14">
    <location>
        <begin position="185"/>
        <end position="205"/>
    </location>
</feature>
<feature type="transmembrane region" description="Helical" evidence="14">
    <location>
        <begin position="160"/>
        <end position="179"/>
    </location>
</feature>
<dbReference type="GO" id="GO:0016020">
    <property type="term" value="C:membrane"/>
    <property type="evidence" value="ECO:0007669"/>
    <property type="project" value="UniProtKB-SubCell"/>
</dbReference>
<evidence type="ECO:0000313" key="15">
    <source>
        <dbReference type="EMBL" id="TDL29773.1"/>
    </source>
</evidence>
<dbReference type="InterPro" id="IPR021261">
    <property type="entry name" value="GPCAT"/>
</dbReference>
<evidence type="ECO:0000256" key="6">
    <source>
        <dbReference type="ARBA" id="ARBA00022692"/>
    </source>
</evidence>
<feature type="transmembrane region" description="Helical" evidence="14">
    <location>
        <begin position="257"/>
        <end position="274"/>
    </location>
</feature>
<evidence type="ECO:0000256" key="9">
    <source>
        <dbReference type="ARBA" id="ARBA00023136"/>
    </source>
</evidence>
<name>A0A4R5XFB7_9AGAM</name>
<dbReference type="GO" id="GO:0016746">
    <property type="term" value="F:acyltransferase activity"/>
    <property type="evidence" value="ECO:0007669"/>
    <property type="project" value="UniProtKB-KW"/>
</dbReference>
<keyword evidence="12" id="KW-0012">Acyltransferase</keyword>
<protein>
    <recommendedName>
        <fullName evidence="3">Glycerophosphocholine acyltransferase 1</fullName>
    </recommendedName>
</protein>
<feature type="compositionally biased region" description="Gly residues" evidence="13">
    <location>
        <begin position="516"/>
        <end position="533"/>
    </location>
</feature>
<evidence type="ECO:0000256" key="12">
    <source>
        <dbReference type="ARBA" id="ARBA00023315"/>
    </source>
</evidence>
<feature type="compositionally biased region" description="Low complexity" evidence="13">
    <location>
        <begin position="386"/>
        <end position="416"/>
    </location>
</feature>
<comment type="similarity">
    <text evidence="2">Belongs to the GPC1 family.</text>
</comment>
<feature type="transmembrane region" description="Helical" evidence="14">
    <location>
        <begin position="318"/>
        <end position="338"/>
    </location>
</feature>
<dbReference type="GO" id="GO:0006656">
    <property type="term" value="P:phosphatidylcholine biosynthetic process"/>
    <property type="evidence" value="ECO:0007669"/>
    <property type="project" value="TreeGrafter"/>
</dbReference>
<evidence type="ECO:0000256" key="3">
    <source>
        <dbReference type="ARBA" id="ARBA00019082"/>
    </source>
</evidence>
<accession>A0A4R5XFB7</accession>
<evidence type="ECO:0000313" key="16">
    <source>
        <dbReference type="Proteomes" id="UP000294933"/>
    </source>
</evidence>
<keyword evidence="8" id="KW-0443">Lipid metabolism</keyword>
<proteinExistence type="inferred from homology"/>
<evidence type="ECO:0000256" key="10">
    <source>
        <dbReference type="ARBA" id="ARBA00023209"/>
    </source>
</evidence>
<keyword evidence="5" id="KW-0808">Transferase</keyword>
<feature type="region of interest" description="Disordered" evidence="13">
    <location>
        <begin position="386"/>
        <end position="544"/>
    </location>
</feature>
<evidence type="ECO:0000256" key="2">
    <source>
        <dbReference type="ARBA" id="ARBA00006675"/>
    </source>
</evidence>
<dbReference type="Proteomes" id="UP000294933">
    <property type="component" value="Unassembled WGS sequence"/>
</dbReference>
<feature type="transmembrane region" description="Helical" evidence="14">
    <location>
        <begin position="344"/>
        <end position="366"/>
    </location>
</feature>
<evidence type="ECO:0000256" key="4">
    <source>
        <dbReference type="ARBA" id="ARBA00022516"/>
    </source>
</evidence>
<dbReference type="EMBL" id="ML170156">
    <property type="protein sequence ID" value="TDL29773.1"/>
    <property type="molecule type" value="Genomic_DNA"/>
</dbReference>
<comment type="subcellular location">
    <subcellularLocation>
        <location evidence="1">Membrane</location>
        <topology evidence="1">Multi-pass membrane protein</topology>
    </subcellularLocation>
</comment>
<feature type="transmembrane region" description="Helical" evidence="14">
    <location>
        <begin position="111"/>
        <end position="130"/>
    </location>
</feature>
<feature type="transmembrane region" description="Helical" evidence="14">
    <location>
        <begin position="217"/>
        <end position="237"/>
    </location>
</feature>
<dbReference type="PANTHER" id="PTHR31201:SF1">
    <property type="entry name" value="GLYCEROPHOSPHOCHOLINE ACYLTRANSFERASE 1"/>
    <property type="match status" value="1"/>
</dbReference>
<keyword evidence="11" id="KW-1208">Phospholipid metabolism</keyword>
<keyword evidence="16" id="KW-1185">Reference proteome</keyword>
<reference evidence="15 16" key="1">
    <citation type="submission" date="2018-06" db="EMBL/GenBank/DDBJ databases">
        <title>A transcriptomic atlas of mushroom development highlights an independent origin of complex multicellularity.</title>
        <authorList>
            <consortium name="DOE Joint Genome Institute"/>
            <person name="Krizsan K."/>
            <person name="Almasi E."/>
            <person name="Merenyi Z."/>
            <person name="Sahu N."/>
            <person name="Viragh M."/>
            <person name="Koszo T."/>
            <person name="Mondo S."/>
            <person name="Kiss B."/>
            <person name="Balint B."/>
            <person name="Kues U."/>
            <person name="Barry K."/>
            <person name="Hegedus J.C."/>
            <person name="Henrissat B."/>
            <person name="Johnson J."/>
            <person name="Lipzen A."/>
            <person name="Ohm R."/>
            <person name="Nagy I."/>
            <person name="Pangilinan J."/>
            <person name="Yan J."/>
            <person name="Xiong Y."/>
            <person name="Grigoriev I.V."/>
            <person name="Hibbett D.S."/>
            <person name="Nagy L.G."/>
        </authorList>
    </citation>
    <scope>NUCLEOTIDE SEQUENCE [LARGE SCALE GENOMIC DNA]</scope>
    <source>
        <strain evidence="15 16">SZMC22713</strain>
    </source>
</reference>
<dbReference type="AlphaFoldDB" id="A0A4R5XFB7"/>
<keyword evidence="7 14" id="KW-1133">Transmembrane helix</keyword>
<evidence type="ECO:0000256" key="1">
    <source>
        <dbReference type="ARBA" id="ARBA00004141"/>
    </source>
</evidence>
<keyword evidence="6 14" id="KW-0812">Transmembrane</keyword>
<evidence type="ECO:0000256" key="14">
    <source>
        <dbReference type="SAM" id="Phobius"/>
    </source>
</evidence>